<evidence type="ECO:0000313" key="2">
    <source>
        <dbReference type="EMBL" id="KAK0729540.1"/>
    </source>
</evidence>
<reference evidence="2" key="1">
    <citation type="submission" date="2023-06" db="EMBL/GenBank/DDBJ databases">
        <title>Genome-scale phylogeny and comparative genomics of the fungal order Sordariales.</title>
        <authorList>
            <consortium name="Lawrence Berkeley National Laboratory"/>
            <person name="Hensen N."/>
            <person name="Bonometti L."/>
            <person name="Westerberg I."/>
            <person name="Brannstrom I.O."/>
            <person name="Guillou S."/>
            <person name="Cros-Aarteil S."/>
            <person name="Calhoun S."/>
            <person name="Haridas S."/>
            <person name="Kuo A."/>
            <person name="Mondo S."/>
            <person name="Pangilinan J."/>
            <person name="Riley R."/>
            <person name="Labutti K."/>
            <person name="Andreopoulos B."/>
            <person name="Lipzen A."/>
            <person name="Chen C."/>
            <person name="Yanf M."/>
            <person name="Daum C."/>
            <person name="Ng V."/>
            <person name="Clum A."/>
            <person name="Steindorff A."/>
            <person name="Ohm R."/>
            <person name="Martin F."/>
            <person name="Silar P."/>
            <person name="Natvig D."/>
            <person name="Lalanne C."/>
            <person name="Gautier V."/>
            <person name="Ament-Velasquez S.L."/>
            <person name="Kruys A."/>
            <person name="Hutchinson M.I."/>
            <person name="Powell A.J."/>
            <person name="Barry K."/>
            <person name="Miller A.N."/>
            <person name="Grigoriev I.V."/>
            <person name="Debuchy R."/>
            <person name="Gladieux P."/>
            <person name="Thoren M.H."/>
            <person name="Johannesson H."/>
        </authorList>
    </citation>
    <scope>NUCLEOTIDE SEQUENCE</scope>
    <source>
        <strain evidence="2">SMH4607-1</strain>
    </source>
</reference>
<dbReference type="AlphaFoldDB" id="A0AA40B8D0"/>
<sequence>MAETTLQGQLACFSALLFISSIGCLVPFIQDAAIRLLLKASVKFGTRRLGLKGKLWKQVDWAFGRATDSLPSLACEVSFSQTWENVQAKVIQYIKSSNGKIRAGIIFNIEYPEVNMVTVSLLVADDSVADSYC</sequence>
<keyword evidence="1" id="KW-0472">Membrane</keyword>
<dbReference type="Proteomes" id="UP001172102">
    <property type="component" value="Unassembled WGS sequence"/>
</dbReference>
<evidence type="ECO:0000313" key="3">
    <source>
        <dbReference type="Proteomes" id="UP001172102"/>
    </source>
</evidence>
<keyword evidence="1" id="KW-1133">Transmembrane helix</keyword>
<proteinExistence type="predicted"/>
<feature type="transmembrane region" description="Helical" evidence="1">
    <location>
        <begin position="6"/>
        <end position="29"/>
    </location>
</feature>
<name>A0AA40B8D0_9PEZI</name>
<evidence type="ECO:0000256" key="1">
    <source>
        <dbReference type="SAM" id="Phobius"/>
    </source>
</evidence>
<gene>
    <name evidence="2" type="ORF">B0H67DRAFT_559051</name>
</gene>
<dbReference type="EMBL" id="JAUKUA010000001">
    <property type="protein sequence ID" value="KAK0729540.1"/>
    <property type="molecule type" value="Genomic_DNA"/>
</dbReference>
<organism evidence="2 3">
    <name type="scientific">Lasiosphaeris hirsuta</name>
    <dbReference type="NCBI Taxonomy" id="260670"/>
    <lineage>
        <taxon>Eukaryota</taxon>
        <taxon>Fungi</taxon>
        <taxon>Dikarya</taxon>
        <taxon>Ascomycota</taxon>
        <taxon>Pezizomycotina</taxon>
        <taxon>Sordariomycetes</taxon>
        <taxon>Sordariomycetidae</taxon>
        <taxon>Sordariales</taxon>
        <taxon>Lasiosphaeriaceae</taxon>
        <taxon>Lasiosphaeris</taxon>
    </lineage>
</organism>
<accession>A0AA40B8D0</accession>
<keyword evidence="3" id="KW-1185">Reference proteome</keyword>
<keyword evidence="1" id="KW-0812">Transmembrane</keyword>
<protein>
    <submittedName>
        <fullName evidence="2">Uncharacterized protein</fullName>
    </submittedName>
</protein>
<comment type="caution">
    <text evidence="2">The sequence shown here is derived from an EMBL/GenBank/DDBJ whole genome shotgun (WGS) entry which is preliminary data.</text>
</comment>